<organism evidence="13 14">
    <name type="scientific">Triparma retinervis</name>
    <dbReference type="NCBI Taxonomy" id="2557542"/>
    <lineage>
        <taxon>Eukaryota</taxon>
        <taxon>Sar</taxon>
        <taxon>Stramenopiles</taxon>
        <taxon>Ochrophyta</taxon>
        <taxon>Bolidophyceae</taxon>
        <taxon>Parmales</taxon>
        <taxon>Triparmaceae</taxon>
        <taxon>Triparma</taxon>
    </lineage>
</organism>
<dbReference type="GO" id="GO:0005737">
    <property type="term" value="C:cytoplasm"/>
    <property type="evidence" value="ECO:0007669"/>
    <property type="project" value="UniProtKB-SubCell"/>
</dbReference>
<dbReference type="FunFam" id="3.40.50.2020:FF:000004">
    <property type="entry name" value="Adenine phosphoribosyltransferase"/>
    <property type="match status" value="1"/>
</dbReference>
<comment type="caution">
    <text evidence="13">The sequence shown here is derived from an EMBL/GenBank/DDBJ whole genome shotgun (WGS) entry which is preliminary data.</text>
</comment>
<evidence type="ECO:0000256" key="10">
    <source>
        <dbReference type="ARBA" id="ARBA00022679"/>
    </source>
</evidence>
<proteinExistence type="inferred from homology"/>
<keyword evidence="9" id="KW-0328">Glycosyltransferase</keyword>
<comment type="catalytic activity">
    <reaction evidence="1">
        <text>AMP + diphosphate = 5-phospho-alpha-D-ribose 1-diphosphate + adenine</text>
        <dbReference type="Rhea" id="RHEA:16609"/>
        <dbReference type="ChEBI" id="CHEBI:16708"/>
        <dbReference type="ChEBI" id="CHEBI:33019"/>
        <dbReference type="ChEBI" id="CHEBI:58017"/>
        <dbReference type="ChEBI" id="CHEBI:456215"/>
        <dbReference type="EC" id="2.4.2.7"/>
    </reaction>
</comment>
<comment type="similarity">
    <text evidence="5">Belongs to the purine/pyrimidine phosphoribosyltransferase family.</text>
</comment>
<accession>A0A9W7E359</accession>
<dbReference type="OrthoDB" id="363185at2759"/>
<dbReference type="InterPro" id="IPR050120">
    <property type="entry name" value="Adenine_PRTase"/>
</dbReference>
<comment type="subcellular location">
    <subcellularLocation>
        <location evidence="3">Cytoplasm</location>
    </subcellularLocation>
</comment>
<evidence type="ECO:0000256" key="5">
    <source>
        <dbReference type="ARBA" id="ARBA00008391"/>
    </source>
</evidence>
<dbReference type="Gene3D" id="3.40.50.2020">
    <property type="match status" value="1"/>
</dbReference>
<evidence type="ECO:0000313" key="14">
    <source>
        <dbReference type="Proteomes" id="UP001165082"/>
    </source>
</evidence>
<evidence type="ECO:0000313" key="13">
    <source>
        <dbReference type="EMBL" id="GMH64442.1"/>
    </source>
</evidence>
<sequence>MNEQYTQDGPEARSIASVMPYFPFKGIPRFYDISGFLSLPSTFQRIVDIFVSRYGGLEIDVVAGMDARGFVLGPPIALGMKKKFIMIRKKGKMPNCVSSGEYDCEYGKRGGMCIQKHALSAGERVLIIDDLVATGGTLSAGIQCVKLLGGVVVECACVVELKMFIDPPEGSGMPNRTKLFEEQGMGDVKVWGLISEDILVNEAKLPEGYVDDGEEH</sequence>
<dbReference type="InterPro" id="IPR000836">
    <property type="entry name" value="PRTase_dom"/>
</dbReference>
<keyword evidence="8" id="KW-0963">Cytoplasm</keyword>
<dbReference type="EC" id="2.4.2.7" evidence="7"/>
<dbReference type="CDD" id="cd06223">
    <property type="entry name" value="PRTases_typeI"/>
    <property type="match status" value="1"/>
</dbReference>
<protein>
    <recommendedName>
        <fullName evidence="7">adenine phosphoribosyltransferase</fullName>
        <ecNumber evidence="7">2.4.2.7</ecNumber>
    </recommendedName>
</protein>
<dbReference type="Proteomes" id="UP001165082">
    <property type="component" value="Unassembled WGS sequence"/>
</dbReference>
<dbReference type="SUPFAM" id="SSF53271">
    <property type="entry name" value="PRTase-like"/>
    <property type="match status" value="1"/>
</dbReference>
<dbReference type="GO" id="GO:0003999">
    <property type="term" value="F:adenine phosphoribosyltransferase activity"/>
    <property type="evidence" value="ECO:0007669"/>
    <property type="project" value="UniProtKB-EC"/>
</dbReference>
<dbReference type="PANTHER" id="PTHR11776">
    <property type="entry name" value="ADENINE PHOSPHORIBOSYLTRANSFERASE"/>
    <property type="match status" value="1"/>
</dbReference>
<name>A0A9W7E359_9STRA</name>
<evidence type="ECO:0000256" key="4">
    <source>
        <dbReference type="ARBA" id="ARBA00004659"/>
    </source>
</evidence>
<dbReference type="PANTHER" id="PTHR11776:SF7">
    <property type="entry name" value="PHOSPHORIBOSYLTRANSFERASE DOMAIN-CONTAINING PROTEIN"/>
    <property type="match status" value="1"/>
</dbReference>
<comment type="function">
    <text evidence="2">Catalyzes a salvage reaction resulting in the formation of AMP, that is energically less costly than de novo synthesis.</text>
</comment>
<dbReference type="Pfam" id="PF00156">
    <property type="entry name" value="Pribosyltran"/>
    <property type="match status" value="1"/>
</dbReference>
<evidence type="ECO:0000256" key="1">
    <source>
        <dbReference type="ARBA" id="ARBA00000868"/>
    </source>
</evidence>
<dbReference type="AlphaFoldDB" id="A0A9W7E359"/>
<evidence type="ECO:0000256" key="9">
    <source>
        <dbReference type="ARBA" id="ARBA00022676"/>
    </source>
</evidence>
<dbReference type="GO" id="GO:0006166">
    <property type="term" value="P:purine ribonucleoside salvage"/>
    <property type="evidence" value="ECO:0007669"/>
    <property type="project" value="UniProtKB-KW"/>
</dbReference>
<feature type="domain" description="Phosphoribosyltransferase" evidence="12">
    <location>
        <begin position="55"/>
        <end position="174"/>
    </location>
</feature>
<keyword evidence="11" id="KW-0660">Purine salvage</keyword>
<comment type="pathway">
    <text evidence="4">Purine metabolism; AMP biosynthesis via salvage pathway; AMP from adenine: step 1/1.</text>
</comment>
<comment type="subunit">
    <text evidence="6">Homodimer.</text>
</comment>
<reference evidence="13" key="1">
    <citation type="submission" date="2022-07" db="EMBL/GenBank/DDBJ databases">
        <title>Genome analysis of Parmales, a sister group of diatoms, reveals the evolutionary specialization of diatoms from phago-mixotrophs to photoautotrophs.</title>
        <authorList>
            <person name="Ban H."/>
            <person name="Sato S."/>
            <person name="Yoshikawa S."/>
            <person name="Kazumasa Y."/>
            <person name="Nakamura Y."/>
            <person name="Ichinomiya M."/>
            <person name="Saitoh K."/>
            <person name="Sato N."/>
            <person name="Blanc-Mathieu R."/>
            <person name="Endo H."/>
            <person name="Kuwata A."/>
            <person name="Ogata H."/>
        </authorList>
    </citation>
    <scope>NUCLEOTIDE SEQUENCE</scope>
</reference>
<evidence type="ECO:0000256" key="6">
    <source>
        <dbReference type="ARBA" id="ARBA00011738"/>
    </source>
</evidence>
<evidence type="ECO:0000256" key="8">
    <source>
        <dbReference type="ARBA" id="ARBA00022490"/>
    </source>
</evidence>
<evidence type="ECO:0000256" key="7">
    <source>
        <dbReference type="ARBA" id="ARBA00011893"/>
    </source>
</evidence>
<keyword evidence="14" id="KW-1185">Reference proteome</keyword>
<dbReference type="InterPro" id="IPR029057">
    <property type="entry name" value="PRTase-like"/>
</dbReference>
<evidence type="ECO:0000259" key="12">
    <source>
        <dbReference type="Pfam" id="PF00156"/>
    </source>
</evidence>
<keyword evidence="10" id="KW-0808">Transferase</keyword>
<dbReference type="EMBL" id="BRXZ01002539">
    <property type="protein sequence ID" value="GMH64442.1"/>
    <property type="molecule type" value="Genomic_DNA"/>
</dbReference>
<evidence type="ECO:0000256" key="2">
    <source>
        <dbReference type="ARBA" id="ARBA00003968"/>
    </source>
</evidence>
<gene>
    <name evidence="13" type="ORF">TrRE_jg1079</name>
</gene>
<evidence type="ECO:0000256" key="3">
    <source>
        <dbReference type="ARBA" id="ARBA00004496"/>
    </source>
</evidence>
<evidence type="ECO:0000256" key="11">
    <source>
        <dbReference type="ARBA" id="ARBA00022726"/>
    </source>
</evidence>
<dbReference type="NCBIfam" id="NF002636">
    <property type="entry name" value="PRK02304.1-5"/>
    <property type="match status" value="1"/>
</dbReference>